<dbReference type="WBParaSite" id="nRc.2.0.1.t37429-RA">
    <property type="protein sequence ID" value="nRc.2.0.1.t37429-RA"/>
    <property type="gene ID" value="nRc.2.0.1.g37429"/>
</dbReference>
<organism evidence="2 3">
    <name type="scientific">Romanomermis culicivorax</name>
    <name type="common">Nematode worm</name>
    <dbReference type="NCBI Taxonomy" id="13658"/>
    <lineage>
        <taxon>Eukaryota</taxon>
        <taxon>Metazoa</taxon>
        <taxon>Ecdysozoa</taxon>
        <taxon>Nematoda</taxon>
        <taxon>Enoplea</taxon>
        <taxon>Dorylaimia</taxon>
        <taxon>Mermithida</taxon>
        <taxon>Mermithoidea</taxon>
        <taxon>Mermithidae</taxon>
        <taxon>Romanomermis</taxon>
    </lineage>
</organism>
<sequence>MVNAVKHETRREADRKNRKKRKVQVGEKGWSGNKDGRGNGMVDEKGWSWKGRTSKDSDLQNNTKLRICGQFPIVTVAGKWSTTNMINFELITRKVEPLRNRVLKCVVLLTSCNTADKEEDIVTRGM</sequence>
<feature type="region of interest" description="Disordered" evidence="1">
    <location>
        <begin position="1"/>
        <end position="58"/>
    </location>
</feature>
<dbReference type="AlphaFoldDB" id="A0A915KHN3"/>
<evidence type="ECO:0000313" key="3">
    <source>
        <dbReference type="WBParaSite" id="nRc.2.0.1.t37429-RA"/>
    </source>
</evidence>
<protein>
    <submittedName>
        <fullName evidence="3">Uncharacterized protein</fullName>
    </submittedName>
</protein>
<reference evidence="3" key="1">
    <citation type="submission" date="2022-11" db="UniProtKB">
        <authorList>
            <consortium name="WormBaseParasite"/>
        </authorList>
    </citation>
    <scope>IDENTIFICATION</scope>
</reference>
<keyword evidence="2" id="KW-1185">Reference proteome</keyword>
<proteinExistence type="predicted"/>
<evidence type="ECO:0000256" key="1">
    <source>
        <dbReference type="SAM" id="MobiDB-lite"/>
    </source>
</evidence>
<name>A0A915KHN3_ROMCU</name>
<dbReference type="Proteomes" id="UP000887565">
    <property type="component" value="Unplaced"/>
</dbReference>
<accession>A0A915KHN3</accession>
<feature type="compositionally biased region" description="Basic and acidic residues" evidence="1">
    <location>
        <begin position="34"/>
        <end position="58"/>
    </location>
</feature>
<evidence type="ECO:0000313" key="2">
    <source>
        <dbReference type="Proteomes" id="UP000887565"/>
    </source>
</evidence>
<feature type="compositionally biased region" description="Basic and acidic residues" evidence="1">
    <location>
        <begin position="1"/>
        <end position="15"/>
    </location>
</feature>